<evidence type="ECO:0000256" key="1">
    <source>
        <dbReference type="SAM" id="SignalP"/>
    </source>
</evidence>
<feature type="domain" description="Fe/B12 periplasmic-binding" evidence="2">
    <location>
        <begin position="112"/>
        <end position="248"/>
    </location>
</feature>
<gene>
    <name evidence="3" type="ORF">HPO_07407</name>
</gene>
<dbReference type="SUPFAM" id="SSF53807">
    <property type="entry name" value="Helical backbone' metal receptor"/>
    <property type="match status" value="1"/>
</dbReference>
<reference evidence="3 4" key="1">
    <citation type="journal article" date="2014" name="Antonie Van Leeuwenhoek">
        <title>Hyphomonas beringensis sp. nov. and Hyphomonas chukchiensis sp. nov., isolated from surface seawater of the Bering Sea and Chukchi Sea.</title>
        <authorList>
            <person name="Li C."/>
            <person name="Lai Q."/>
            <person name="Li G."/>
            <person name="Dong C."/>
            <person name="Wang J."/>
            <person name="Liao Y."/>
            <person name="Shao Z."/>
        </authorList>
    </citation>
    <scope>NUCLEOTIDE SEQUENCE [LARGE SCALE GENOMIC DNA]</scope>
    <source>
        <strain evidence="3 4">PS728</strain>
    </source>
</reference>
<accession>A0A062VLL2</accession>
<name>A0A062VLL2_9PROT</name>
<dbReference type="STRING" id="1280954.HPO_07407"/>
<dbReference type="Gene3D" id="3.40.50.1980">
    <property type="entry name" value="Nitrogenase molybdenum iron protein domain"/>
    <property type="match status" value="1"/>
</dbReference>
<dbReference type="PANTHER" id="PTHR30535">
    <property type="entry name" value="VITAMIN B12-BINDING PROTEIN"/>
    <property type="match status" value="1"/>
</dbReference>
<evidence type="ECO:0000313" key="3">
    <source>
        <dbReference type="EMBL" id="KCZ99035.1"/>
    </source>
</evidence>
<comment type="caution">
    <text evidence="3">The sequence shown here is derived from an EMBL/GenBank/DDBJ whole genome shotgun (WGS) entry which is preliminary data.</text>
</comment>
<protein>
    <submittedName>
        <fullName evidence="3">Iron complex transport system substrate-binding protein</fullName>
    </submittedName>
</protein>
<dbReference type="eggNOG" id="COG0614">
    <property type="taxonomic scope" value="Bacteria"/>
</dbReference>
<dbReference type="Pfam" id="PF01497">
    <property type="entry name" value="Peripla_BP_2"/>
    <property type="match status" value="1"/>
</dbReference>
<keyword evidence="1" id="KW-0732">Signal</keyword>
<dbReference type="GO" id="GO:0071281">
    <property type="term" value="P:cellular response to iron ion"/>
    <property type="evidence" value="ECO:0007669"/>
    <property type="project" value="TreeGrafter"/>
</dbReference>
<evidence type="ECO:0000313" key="4">
    <source>
        <dbReference type="Proteomes" id="UP000027100"/>
    </source>
</evidence>
<dbReference type="OrthoDB" id="1632039at2"/>
<proteinExistence type="predicted"/>
<evidence type="ECO:0000259" key="2">
    <source>
        <dbReference type="Pfam" id="PF01497"/>
    </source>
</evidence>
<dbReference type="Proteomes" id="UP000027100">
    <property type="component" value="Unassembled WGS sequence"/>
</dbReference>
<keyword evidence="4" id="KW-1185">Reference proteome</keyword>
<dbReference type="InterPro" id="IPR002491">
    <property type="entry name" value="ABC_transptr_periplasmic_BD"/>
</dbReference>
<organism evidence="3 4">
    <name type="scientific">Hyphomonas polymorpha PS728</name>
    <dbReference type="NCBI Taxonomy" id="1280954"/>
    <lineage>
        <taxon>Bacteria</taxon>
        <taxon>Pseudomonadati</taxon>
        <taxon>Pseudomonadota</taxon>
        <taxon>Alphaproteobacteria</taxon>
        <taxon>Hyphomonadales</taxon>
        <taxon>Hyphomonadaceae</taxon>
        <taxon>Hyphomonas</taxon>
    </lineage>
</organism>
<dbReference type="AlphaFoldDB" id="A0A062VLL2"/>
<feature type="signal peptide" evidence="1">
    <location>
        <begin position="1"/>
        <end position="24"/>
    </location>
</feature>
<dbReference type="PANTHER" id="PTHR30535:SF34">
    <property type="entry name" value="MOLYBDATE-BINDING PROTEIN MOLA"/>
    <property type="match status" value="1"/>
</dbReference>
<dbReference type="RefSeq" id="WP_035596434.1">
    <property type="nucleotide sequence ID" value="NZ_ARYM01000007.1"/>
</dbReference>
<dbReference type="EMBL" id="ARYM01000007">
    <property type="protein sequence ID" value="KCZ99035.1"/>
    <property type="molecule type" value="Genomic_DNA"/>
</dbReference>
<dbReference type="InterPro" id="IPR050902">
    <property type="entry name" value="ABC_Transporter_SBP"/>
</dbReference>
<feature type="chain" id="PRO_5001615457" evidence="1">
    <location>
        <begin position="25"/>
        <end position="287"/>
    </location>
</feature>
<sequence>MARRAAFCLAVLAFLAGPSASAHAETPKPRAASASICADQYLLALADPEQIASLSWQATGPLSTFAEEAAAYPSNRGGAEEFLDANVEILILNSHGSMELRRIMGQFDVEMVVIATTTITFDEIAQSVRDVAAKLDQTARGEALIADMQARLARIDHQVAEEDAGPSVTYFRPEGGGAGAGTFVDTALRHAGFRNLQADLGNTGWGRVPLEQLVLTPPDGLVTSFFDTAYKGVNARFSSHSLFTRLSAEKPVMPVPGRYWTCAGPMLIDAVESLAAQRREHFGGGHD</sequence>
<dbReference type="PATRIC" id="fig|1280954.3.peg.1503"/>